<proteinExistence type="predicted"/>
<dbReference type="RefSeq" id="WP_002283556.1">
    <property type="nucleotide sequence ID" value="NZ_AHSR01000004.1"/>
</dbReference>
<feature type="transmembrane region" description="Helical" evidence="1">
    <location>
        <begin position="186"/>
        <end position="204"/>
    </location>
</feature>
<keyword evidence="1" id="KW-1133">Transmembrane helix</keyword>
<feature type="transmembrane region" description="Helical" evidence="1">
    <location>
        <begin position="6"/>
        <end position="26"/>
    </location>
</feature>
<evidence type="ECO:0000256" key="1">
    <source>
        <dbReference type="SAM" id="Phobius"/>
    </source>
</evidence>
<dbReference type="InterPro" id="IPR021737">
    <property type="entry name" value="Phage_phiKZ_Orf197"/>
</dbReference>
<dbReference type="Proteomes" id="UP000011676">
    <property type="component" value="Unassembled WGS sequence"/>
</dbReference>
<dbReference type="Pfam" id="PF11750">
    <property type="entry name" value="DUF3307"/>
    <property type="match status" value="1"/>
</dbReference>
<accession>A0A829BQ95</accession>
<comment type="caution">
    <text evidence="2">The sequence shown here is derived from an EMBL/GenBank/DDBJ whole genome shotgun (WGS) entry which is preliminary data.</text>
</comment>
<sequence length="245" mass="28080">MTKLNVISQFLSGNPVLTLLLIAHFLADFQWQSQKMADLKSSNWTYLIRHLIIVALPLILLSVVIPHSFLVLSLIFLSHVLIDSGKLLLNSFYKDRSFIKAKTVFLIDQSLHIIMMIIFYQFYTKVSINWLSDFQYFLKLMLFLILITKPVNIIFKLFFSKYQVKDNIEDETITGAGATIGLLERLIMGILLLFGQFASIGLVFTAKSIARYDKIAKNQVFAEYYLIGSLFSIICVLIIYAICLI</sequence>
<organism evidence="2 3">
    <name type="scientific">Streptococcus mutans SM6</name>
    <dbReference type="NCBI Taxonomy" id="857119"/>
    <lineage>
        <taxon>Bacteria</taxon>
        <taxon>Bacillati</taxon>
        <taxon>Bacillota</taxon>
        <taxon>Bacilli</taxon>
        <taxon>Lactobacillales</taxon>
        <taxon>Streptococcaceae</taxon>
        <taxon>Streptococcus</taxon>
    </lineage>
</organism>
<feature type="transmembrane region" description="Helical" evidence="1">
    <location>
        <begin position="46"/>
        <end position="65"/>
    </location>
</feature>
<keyword evidence="1" id="KW-0812">Transmembrane</keyword>
<keyword evidence="1" id="KW-0472">Membrane</keyword>
<dbReference type="AlphaFoldDB" id="A0A829BQ95"/>
<protein>
    <recommendedName>
        <fullName evidence="4">DUF3307 domain-containing protein</fullName>
    </recommendedName>
</protein>
<evidence type="ECO:0008006" key="4">
    <source>
        <dbReference type="Google" id="ProtNLM"/>
    </source>
</evidence>
<feature type="transmembrane region" description="Helical" evidence="1">
    <location>
        <begin position="136"/>
        <end position="159"/>
    </location>
</feature>
<gene>
    <name evidence="2" type="ORF">SMU82_00745</name>
</gene>
<evidence type="ECO:0000313" key="3">
    <source>
        <dbReference type="Proteomes" id="UP000011676"/>
    </source>
</evidence>
<name>A0A829BQ95_STRMG</name>
<reference evidence="2 3" key="1">
    <citation type="journal article" date="2013" name="Mol. Biol. Evol.">
        <title>Evolutionary and population genomics of the cavity causing bacteria Streptococcus mutans.</title>
        <authorList>
            <person name="Cornejo O.E."/>
            <person name="Lefebure T."/>
            <person name="Pavinski Bitar P.D."/>
            <person name="Lang P."/>
            <person name="Richards V.P."/>
            <person name="Eilertson K."/>
            <person name="Do T."/>
            <person name="Beighton D."/>
            <person name="Zeng L."/>
            <person name="Ahn S.J."/>
            <person name="Burne R.A."/>
            <person name="Siepel A."/>
            <person name="Bustamante C.D."/>
            <person name="Stanhope M.J."/>
        </authorList>
    </citation>
    <scope>NUCLEOTIDE SEQUENCE [LARGE SCALE GENOMIC DNA]</scope>
    <source>
        <strain evidence="2 3">SM6</strain>
    </source>
</reference>
<evidence type="ECO:0000313" key="2">
    <source>
        <dbReference type="EMBL" id="EMC25494.1"/>
    </source>
</evidence>
<feature type="transmembrane region" description="Helical" evidence="1">
    <location>
        <begin position="224"/>
        <end position="244"/>
    </location>
</feature>
<feature type="transmembrane region" description="Helical" evidence="1">
    <location>
        <begin position="105"/>
        <end position="124"/>
    </location>
</feature>
<dbReference type="EMBL" id="AHSR01000004">
    <property type="protein sequence ID" value="EMC25494.1"/>
    <property type="molecule type" value="Genomic_DNA"/>
</dbReference>